<dbReference type="RefSeq" id="WP_354616550.1">
    <property type="nucleotide sequence ID" value="NZ_JBEXAE010000010.1"/>
</dbReference>
<dbReference type="PROSITE" id="PS50106">
    <property type="entry name" value="PDZ"/>
    <property type="match status" value="1"/>
</dbReference>
<dbReference type="PANTHER" id="PTHR32060">
    <property type="entry name" value="TAIL-SPECIFIC PROTEASE"/>
    <property type="match status" value="1"/>
</dbReference>
<sequence>MKKVYLLFLGMVMFNASCSKDNEPEVVTVTLNSEVNEFIWEGMNYWYFWQADQPDLADTRFKTTDDFNKYLNSYNSPEDLFNDLVYQPGVTDDFSWYIPDVDEQLNSFNGIKESYGIGFPRRLIRPNPDTEDIVIFIAYVVAGSPADIAGLKRGDIINRVDGVTMNVDNASIINKVFSEKSISLGLANIENGNVTSIEGEINLNAVVIPVSPIQHFQVIQEGGKKIGYLVYNGFTRTYNGELNDVFNSFKSENITELILDLRYNGGGSVLTSAFLASMINGNVPANSQTFARLQYNAKRDGNNGVNFPFFNEVYLYDKKSGDNTGQVPSNRIKSLTKLYVITGQGTASASEMIINGLRPYMEVILVGEKTVGKNEGSITVVDSPSPYTNLDNRNKNHTIGMQPIVFQVFNSKDQSDYTFGFDPEFLVEEFRFVSDIKPFGDPNEALLRATLDVILGASSKKGTLEPNMKMFKTEKEISFPKFNYDMYLLPQEQQN</sequence>
<comment type="caution">
    <text evidence="2">The sequence shown here is derived from an EMBL/GenBank/DDBJ whole genome shotgun (WGS) entry which is preliminary data.</text>
</comment>
<evidence type="ECO:0000259" key="1">
    <source>
        <dbReference type="PROSITE" id="PS50106"/>
    </source>
</evidence>
<dbReference type="SUPFAM" id="SSF52096">
    <property type="entry name" value="ClpP/crotonase"/>
    <property type="match status" value="1"/>
</dbReference>
<keyword evidence="3" id="KW-1185">Reference proteome</keyword>
<dbReference type="Gene3D" id="2.30.42.10">
    <property type="match status" value="1"/>
</dbReference>
<dbReference type="Pfam" id="PF03572">
    <property type="entry name" value="Peptidase_S41"/>
    <property type="match status" value="1"/>
</dbReference>
<dbReference type="Gene3D" id="3.30.750.170">
    <property type="match status" value="1"/>
</dbReference>
<dbReference type="InterPro" id="IPR029045">
    <property type="entry name" value="ClpP/crotonase-like_dom_sf"/>
</dbReference>
<proteinExistence type="predicted"/>
<gene>
    <name evidence="2" type="ORF">ABXZ36_15275</name>
</gene>
<feature type="domain" description="PDZ" evidence="1">
    <location>
        <begin position="135"/>
        <end position="171"/>
    </location>
</feature>
<dbReference type="Gene3D" id="3.90.226.10">
    <property type="entry name" value="2-enoyl-CoA Hydratase, Chain A, domain 1"/>
    <property type="match status" value="1"/>
</dbReference>
<dbReference type="InterPro" id="IPR041489">
    <property type="entry name" value="PDZ_6"/>
</dbReference>
<dbReference type="CDD" id="cd07561">
    <property type="entry name" value="Peptidase_S41_CPP_like"/>
    <property type="match status" value="1"/>
</dbReference>
<dbReference type="EMBL" id="JBEXAE010000010">
    <property type="protein sequence ID" value="MET6992008.1"/>
    <property type="molecule type" value="Genomic_DNA"/>
</dbReference>
<dbReference type="Pfam" id="PF17820">
    <property type="entry name" value="PDZ_6"/>
    <property type="match status" value="1"/>
</dbReference>
<dbReference type="InterPro" id="IPR041613">
    <property type="entry name" value="Pept_S41_N"/>
</dbReference>
<dbReference type="Pfam" id="PF18294">
    <property type="entry name" value="Pept_S41_N"/>
    <property type="match status" value="1"/>
</dbReference>
<accession>A0ABV2SXV9</accession>
<dbReference type="SUPFAM" id="SSF50156">
    <property type="entry name" value="PDZ domain-like"/>
    <property type="match status" value="1"/>
</dbReference>
<dbReference type="Proteomes" id="UP001549799">
    <property type="component" value="Unassembled WGS sequence"/>
</dbReference>
<dbReference type="PANTHER" id="PTHR32060:SF30">
    <property type="entry name" value="CARBOXY-TERMINAL PROCESSING PROTEASE CTPA"/>
    <property type="match status" value="1"/>
</dbReference>
<name>A0ABV2SXV9_9FLAO</name>
<evidence type="ECO:0000313" key="2">
    <source>
        <dbReference type="EMBL" id="MET6992008.1"/>
    </source>
</evidence>
<organism evidence="2 3">
    <name type="scientific">Sediminicola arcticus</name>
    <dbReference type="NCBI Taxonomy" id="1574308"/>
    <lineage>
        <taxon>Bacteria</taxon>
        <taxon>Pseudomonadati</taxon>
        <taxon>Bacteroidota</taxon>
        <taxon>Flavobacteriia</taxon>
        <taxon>Flavobacteriales</taxon>
        <taxon>Flavobacteriaceae</taxon>
        <taxon>Sediminicola</taxon>
    </lineage>
</organism>
<protein>
    <submittedName>
        <fullName evidence="2">S41 family peptidase</fullName>
    </submittedName>
</protein>
<dbReference type="InterPro" id="IPR001478">
    <property type="entry name" value="PDZ"/>
</dbReference>
<dbReference type="InterPro" id="IPR036034">
    <property type="entry name" value="PDZ_sf"/>
</dbReference>
<dbReference type="InterPro" id="IPR005151">
    <property type="entry name" value="Tail-specific_protease"/>
</dbReference>
<evidence type="ECO:0000313" key="3">
    <source>
        <dbReference type="Proteomes" id="UP001549799"/>
    </source>
</evidence>
<reference evidence="2 3" key="1">
    <citation type="submission" date="2024-07" db="EMBL/GenBank/DDBJ databases">
        <title>The genome sequence of type strain Sediminicola arcticus GDMCC 1.2805.</title>
        <authorList>
            <person name="Liu Y."/>
        </authorList>
    </citation>
    <scope>NUCLEOTIDE SEQUENCE [LARGE SCALE GENOMIC DNA]</scope>
    <source>
        <strain evidence="2 3">GDMCC 1.2805</strain>
    </source>
</reference>